<dbReference type="EMBL" id="JAFEJS010000008">
    <property type="protein sequence ID" value="MBT1173322.1"/>
    <property type="molecule type" value="Genomic_DNA"/>
</dbReference>
<keyword evidence="3" id="KW-1185">Reference proteome</keyword>
<comment type="caution">
    <text evidence="2">The sequence shown here is derived from an EMBL/GenBank/DDBJ whole genome shotgun (WGS) entry which is preliminary data.</text>
</comment>
<feature type="transmembrane region" description="Helical" evidence="1">
    <location>
        <begin position="30"/>
        <end position="53"/>
    </location>
</feature>
<dbReference type="SUPFAM" id="SSF75011">
    <property type="entry name" value="3-carboxy-cis,cis-mucoante lactonizing enzyme"/>
    <property type="match status" value="1"/>
</dbReference>
<sequence length="396" mass="43002">MLTVSVRIDDRFGKHRKGTTRKMRHCHKTAIAIVAAVSAAVIAAASLIVWYLVPHYERSNEPAAYRIIYSAMLESNKGGVLTIDRRGGIIADERVPELQDVSVYSYENGEFIAGGQRSNMHLIIDKDGVMRSFHLLDNPNYSGVMSIGPYGGGVVAVMNGNDSPEDDSYLNLLVVQDGAGKVTERKKLKIYTEGQASDGQHLFITGHELTLSSNRYQGKIIRYGLSDRSVKAQVTDDALLYLRPVVWNNHVLVAGTDMNGTPRQIDMFDANTLERTDSTTISSDFQTLVIVAGKPWAVGTRQICPVIKQPFGIGNQCISMTTGSSPYVSQAIVVDTRIVMLVRESLNPAVKVPARGVKQVGIIADADTTTGKVSTTPALIPTNRSSDSILITPAAP</sequence>
<proteinExistence type="predicted"/>
<evidence type="ECO:0000313" key="2">
    <source>
        <dbReference type="EMBL" id="MBT1173322.1"/>
    </source>
</evidence>
<keyword evidence="1" id="KW-1133">Transmembrane helix</keyword>
<gene>
    <name evidence="2" type="ORF">JS528_08165</name>
</gene>
<name>A0ABS5UQY8_9BIFI</name>
<keyword evidence="1" id="KW-0812">Transmembrane</keyword>
<dbReference type="Proteomes" id="UP000773064">
    <property type="component" value="Unassembled WGS sequence"/>
</dbReference>
<evidence type="ECO:0000256" key="1">
    <source>
        <dbReference type="SAM" id="Phobius"/>
    </source>
</evidence>
<keyword evidence="1" id="KW-0472">Membrane</keyword>
<organism evidence="2 3">
    <name type="scientific">Bifidobacterium santillanense</name>
    <dbReference type="NCBI Taxonomy" id="2809028"/>
    <lineage>
        <taxon>Bacteria</taxon>
        <taxon>Bacillati</taxon>
        <taxon>Actinomycetota</taxon>
        <taxon>Actinomycetes</taxon>
        <taxon>Bifidobacteriales</taxon>
        <taxon>Bifidobacteriaceae</taxon>
        <taxon>Bifidobacterium</taxon>
    </lineage>
</organism>
<evidence type="ECO:0000313" key="3">
    <source>
        <dbReference type="Proteomes" id="UP000773064"/>
    </source>
</evidence>
<reference evidence="2 3" key="1">
    <citation type="journal article" date="2021" name="Environ. Microbiol.">
        <title>Genetic insights into the dark matter of the mammalian gut microbiota through targeted genome reconstruction.</title>
        <authorList>
            <person name="Lugli G.A."/>
            <person name="Alessandri G."/>
            <person name="Milani C."/>
            <person name="Viappiani A."/>
            <person name="Fontana F."/>
            <person name="Tarracchini C."/>
            <person name="Mancabelli L."/>
            <person name="Argentini C."/>
            <person name="Ruiz L."/>
            <person name="Margolles A."/>
            <person name="van Sinderen D."/>
            <person name="Turroni F."/>
            <person name="Ventura M."/>
        </authorList>
    </citation>
    <scope>NUCLEOTIDE SEQUENCE [LARGE SCALE GENOMIC DNA]</scope>
    <source>
        <strain evidence="2 3">MA2</strain>
    </source>
</reference>
<accession>A0ABS5UQY8</accession>
<protein>
    <submittedName>
        <fullName evidence="2">Uncharacterized protein</fullName>
    </submittedName>
</protein>
<dbReference type="RefSeq" id="WP_214358576.1">
    <property type="nucleotide sequence ID" value="NZ_JAFEJS010000008.1"/>
</dbReference>